<organism evidence="3 4">
    <name type="scientific">Trichuris muris</name>
    <name type="common">Mouse whipworm</name>
    <dbReference type="NCBI Taxonomy" id="70415"/>
    <lineage>
        <taxon>Eukaryota</taxon>
        <taxon>Metazoa</taxon>
        <taxon>Ecdysozoa</taxon>
        <taxon>Nematoda</taxon>
        <taxon>Enoplea</taxon>
        <taxon>Dorylaimia</taxon>
        <taxon>Trichinellida</taxon>
        <taxon>Trichuridae</taxon>
        <taxon>Trichuris</taxon>
    </lineage>
</organism>
<dbReference type="PANTHER" id="PTHR47331">
    <property type="entry name" value="PHD-TYPE DOMAIN-CONTAINING PROTEIN"/>
    <property type="match status" value="1"/>
</dbReference>
<feature type="compositionally biased region" description="Polar residues" evidence="1">
    <location>
        <begin position="311"/>
        <end position="330"/>
    </location>
</feature>
<dbReference type="PANTHER" id="PTHR47331:SF1">
    <property type="entry name" value="GAG-LIKE PROTEIN"/>
    <property type="match status" value="1"/>
</dbReference>
<keyword evidence="3" id="KW-1185">Reference proteome</keyword>
<feature type="domain" description="DUF1758" evidence="2">
    <location>
        <begin position="13"/>
        <end position="163"/>
    </location>
</feature>
<proteinExistence type="predicted"/>
<evidence type="ECO:0000256" key="1">
    <source>
        <dbReference type="SAM" id="MobiDB-lite"/>
    </source>
</evidence>
<feature type="region of interest" description="Disordered" evidence="1">
    <location>
        <begin position="308"/>
        <end position="342"/>
    </location>
</feature>
<sequence>MLQTARAKLRGANGSTAVVTCVFDAGSQRSFIRKQLADDLGLKGPMETVRIATFGKHGGSLERVRKVTFSLAPVNDGAAVGQWMNALCLRQLCSPVEANLSLEKRWSHIHGLNLADQFPRGKSEIDVLVGLDFYYDFMENVVRRGKHNEPLAVRSTLGWILCGRVGEGPALGPMRALHVAVEDSVVAVLRNFWQLHAIGVLEEAESAESPSSGMSDFEKTVSFDGVRYCVKLPWKAEAEMPNNFGYALERLNQTEKRLQKRPKEAPLYIKAMREYIANGWVEEASNMAAAKGRVVPAASCRYKKRFIRPATSPNRSNNRRATTPELPTTTRAKKDYAQVHYG</sequence>
<evidence type="ECO:0000313" key="4">
    <source>
        <dbReference type="WBParaSite" id="TMUE_1000003290.1"/>
    </source>
</evidence>
<dbReference type="AlphaFoldDB" id="A0A5S6Q835"/>
<protein>
    <submittedName>
        <fullName evidence="4">DUF1758 domain-containing protein</fullName>
    </submittedName>
</protein>
<evidence type="ECO:0000313" key="3">
    <source>
        <dbReference type="Proteomes" id="UP000046395"/>
    </source>
</evidence>
<reference evidence="4" key="1">
    <citation type="submission" date="2019-12" db="UniProtKB">
        <authorList>
            <consortium name="WormBaseParasite"/>
        </authorList>
    </citation>
    <scope>IDENTIFICATION</scope>
</reference>
<name>A0A5S6Q835_TRIMR</name>
<dbReference type="Proteomes" id="UP000046395">
    <property type="component" value="Unassembled WGS sequence"/>
</dbReference>
<accession>A0A5S6Q835</accession>
<dbReference type="STRING" id="70415.A0A5S6Q835"/>
<evidence type="ECO:0000259" key="2">
    <source>
        <dbReference type="Pfam" id="PF05585"/>
    </source>
</evidence>
<dbReference type="Pfam" id="PF05585">
    <property type="entry name" value="DUF1758"/>
    <property type="match status" value="1"/>
</dbReference>
<feature type="compositionally biased region" description="Basic and acidic residues" evidence="1">
    <location>
        <begin position="332"/>
        <end position="342"/>
    </location>
</feature>
<dbReference type="InterPro" id="IPR008737">
    <property type="entry name" value="DUF1758"/>
</dbReference>
<dbReference type="WBParaSite" id="TMUE_1000003290.1">
    <property type="protein sequence ID" value="TMUE_1000003290.1"/>
    <property type="gene ID" value="WBGene00292344"/>
</dbReference>